<dbReference type="KEGG" id="vg:14013335"/>
<accession>H6WXG0</accession>
<keyword evidence="2" id="KW-1185">Reference proteome</keyword>
<dbReference type="GeneID" id="14013335"/>
<dbReference type="EMBL" id="JQ340389">
    <property type="protein sequence ID" value="AFB83926.1"/>
    <property type="molecule type" value="Genomic_DNA"/>
</dbReference>
<proteinExistence type="predicted"/>
<gene>
    <name evidence="1" type="ORF">pVp-1_0069</name>
</gene>
<name>H6WXG0_9CAUD</name>
<dbReference type="OrthoDB" id="9557at10239"/>
<dbReference type="Proteomes" id="UP000007520">
    <property type="component" value="Segment"/>
</dbReference>
<evidence type="ECO:0000313" key="2">
    <source>
        <dbReference type="Proteomes" id="UP000007520"/>
    </source>
</evidence>
<protein>
    <submittedName>
        <fullName evidence="1">Uncharacterized protein</fullName>
    </submittedName>
</protein>
<evidence type="ECO:0000313" key="1">
    <source>
        <dbReference type="EMBL" id="AFB83926.1"/>
    </source>
</evidence>
<sequence>MKMTVTKALTEIKKLDKQIAKLVQSGQFILTATRGHVPGFTTTEDASKAVKANMDKVRALMKRRALIKAKVTASNAATKVTIGGVEMTVAEAIERKASIEMDETLLQVLKQQFNQVTNKQVRHEQMVQSQIDSKVEQVFGNVKKIDANDGTYKAIKEQVEQANKFDIVDPNKLADEIEKLEESIDDFKANVDVELSVANATTEIEVE</sequence>
<reference evidence="1 2" key="1">
    <citation type="journal article" date="2012" name="J. Virol.">
        <title>Complete Genome Sequence of a Novel Marine Siphovirus, pVp-1, Infecting Vibrio parahaemolyticus.</title>
        <authorList>
            <person name="Kim J.H."/>
            <person name="Jun J.W."/>
            <person name="Choresca C.H."/>
            <person name="Shin S.P."/>
            <person name="Han J.E."/>
            <person name="Park S.C."/>
        </authorList>
    </citation>
    <scope>NUCLEOTIDE SEQUENCE [LARGE SCALE GENOMIC DNA]</scope>
</reference>
<dbReference type="RefSeq" id="YP_007007892.1">
    <property type="nucleotide sequence ID" value="NC_019529.1"/>
</dbReference>
<organism evidence="1 2">
    <name type="scientific">Vibrio phage pVp-1</name>
    <dbReference type="NCBI Taxonomy" id="1150989"/>
    <lineage>
        <taxon>Viruses</taxon>
        <taxon>Duplodnaviria</taxon>
        <taxon>Heunggongvirae</taxon>
        <taxon>Uroviricota</taxon>
        <taxon>Caudoviricetes</taxon>
        <taxon>Demerecviridae</taxon>
        <taxon>Ermolyevavirinae</taxon>
        <taxon>Vipunavirus</taxon>
        <taxon>Vipunavirus pVp1</taxon>
    </lineage>
</organism>